<dbReference type="AlphaFoldDB" id="A0A4P7N4V6"/>
<feature type="region of interest" description="Disordered" evidence="1">
    <location>
        <begin position="38"/>
        <end position="58"/>
    </location>
</feature>
<reference evidence="2 3" key="1">
    <citation type="journal article" date="2019" name="Mol. Biol. Evol.">
        <title>Blast fungal genomes show frequent chromosomal changes, gene gains and losses, and effector gene turnover.</title>
        <authorList>
            <person name="Gomez Luciano L.B."/>
            <person name="Jason Tsai I."/>
            <person name="Chuma I."/>
            <person name="Tosa Y."/>
            <person name="Chen Y.H."/>
            <person name="Li J.Y."/>
            <person name="Li M.Y."/>
            <person name="Jade Lu M.Y."/>
            <person name="Nakayashiki H."/>
            <person name="Li W.H."/>
        </authorList>
    </citation>
    <scope>NUCLEOTIDE SEQUENCE [LARGE SCALE GENOMIC DNA]</scope>
    <source>
        <strain evidence="2">MZ5-1-6</strain>
    </source>
</reference>
<name>A0A4P7N4V6_PYROR</name>
<protein>
    <submittedName>
        <fullName evidence="2">Uncharacterized protein</fullName>
    </submittedName>
</protein>
<feature type="compositionally biased region" description="Polar residues" evidence="1">
    <location>
        <begin position="45"/>
        <end position="56"/>
    </location>
</feature>
<dbReference type="EMBL" id="CP034204">
    <property type="protein sequence ID" value="QBZ55000.1"/>
    <property type="molecule type" value="Genomic_DNA"/>
</dbReference>
<accession>A0A4P7N4V6</accession>
<sequence length="163" mass="17779">MALSKENDKRKPKNTLQHADCSRRPVKIHFDGVSSSAASGLGLSNPPTGKSGNRSSIRAGRCTEGRANLSYLQVYLGTLITCSWLVPACPVVYACACPLTLENYRYSGGWARTKIQSHPLSDLSVLGAAWVQAELNPVVETIEEYYGESELVPKFRLIVSYTA</sequence>
<dbReference type="Proteomes" id="UP000294847">
    <property type="component" value="Chromosome 1"/>
</dbReference>
<proteinExistence type="predicted"/>
<evidence type="ECO:0000256" key="1">
    <source>
        <dbReference type="SAM" id="MobiDB-lite"/>
    </source>
</evidence>
<gene>
    <name evidence="2" type="ORF">PoMZ_10716</name>
</gene>
<evidence type="ECO:0000313" key="3">
    <source>
        <dbReference type="Proteomes" id="UP000294847"/>
    </source>
</evidence>
<evidence type="ECO:0000313" key="2">
    <source>
        <dbReference type="EMBL" id="QBZ55000.1"/>
    </source>
</evidence>
<organism evidence="2 3">
    <name type="scientific">Pyricularia oryzae</name>
    <name type="common">Rice blast fungus</name>
    <name type="synonym">Magnaporthe oryzae</name>
    <dbReference type="NCBI Taxonomy" id="318829"/>
    <lineage>
        <taxon>Eukaryota</taxon>
        <taxon>Fungi</taxon>
        <taxon>Dikarya</taxon>
        <taxon>Ascomycota</taxon>
        <taxon>Pezizomycotina</taxon>
        <taxon>Sordariomycetes</taxon>
        <taxon>Sordariomycetidae</taxon>
        <taxon>Magnaporthales</taxon>
        <taxon>Pyriculariaceae</taxon>
        <taxon>Pyricularia</taxon>
    </lineage>
</organism>